<evidence type="ECO:0000256" key="3">
    <source>
        <dbReference type="ARBA" id="ARBA00022741"/>
    </source>
</evidence>
<dbReference type="EMBL" id="AE017308">
    <property type="protein sequence ID" value="AAT27970.1"/>
    <property type="molecule type" value="Genomic_DNA"/>
</dbReference>
<dbReference type="GO" id="GO:0036430">
    <property type="term" value="F:CMP kinase activity"/>
    <property type="evidence" value="ECO:0007669"/>
    <property type="project" value="RHEA"/>
</dbReference>
<name>Q6KHG0_MYCM1</name>
<dbReference type="RefSeq" id="WP_011265004.1">
    <property type="nucleotide sequence ID" value="NC_006908.1"/>
</dbReference>
<reference evidence="10 11" key="1">
    <citation type="journal article" date="2004" name="Genome Res.">
        <title>The complete genome and proteome of Mycoplasma mobile.</title>
        <authorList>
            <person name="Jaffe J.D."/>
            <person name="Stange-Thomann N."/>
            <person name="Smith C."/>
            <person name="DeCaprio D."/>
            <person name="Fisher S."/>
            <person name="Butler J."/>
            <person name="Calvo S."/>
            <person name="Elkins T."/>
            <person name="FitzGerald M.G."/>
            <person name="Hafez N."/>
            <person name="Kodira C.D."/>
            <person name="Major J."/>
            <person name="Wang S."/>
            <person name="Wilkinson J."/>
            <person name="Nicol R."/>
            <person name="Nusbaum C."/>
            <person name="Birren B."/>
            <person name="Berg H.C."/>
            <person name="Church G.M."/>
        </authorList>
    </citation>
    <scope>NUCLEOTIDE SEQUENCE [LARGE SCALE GENOMIC DNA]</scope>
    <source>
        <strain evidence="11">ATCC 43663 / 163K / NCTC 11711</strain>
    </source>
</reference>
<dbReference type="GO" id="GO:0005829">
    <property type="term" value="C:cytosol"/>
    <property type="evidence" value="ECO:0007669"/>
    <property type="project" value="TreeGrafter"/>
</dbReference>
<evidence type="ECO:0000256" key="6">
    <source>
        <dbReference type="ARBA" id="ARBA00047615"/>
    </source>
</evidence>
<dbReference type="OrthoDB" id="9807434at2"/>
<dbReference type="AlphaFoldDB" id="Q6KHG0"/>
<proteinExistence type="inferred from homology"/>
<accession>Q6KHG0</accession>
<keyword evidence="8" id="KW-0963">Cytoplasm</keyword>
<dbReference type="PANTHER" id="PTHR21299:SF2">
    <property type="entry name" value="CYTIDYLATE KINASE"/>
    <property type="match status" value="1"/>
</dbReference>
<gene>
    <name evidence="8 10" type="primary">cmk</name>
    <name evidence="10" type="ordered locus">MMOB4840</name>
</gene>
<keyword evidence="11" id="KW-1185">Reference proteome</keyword>
<dbReference type="Gene3D" id="3.40.50.300">
    <property type="entry name" value="P-loop containing nucleotide triphosphate hydrolases"/>
    <property type="match status" value="1"/>
</dbReference>
<keyword evidence="3 8" id="KW-0547">Nucleotide-binding</keyword>
<dbReference type="eggNOG" id="COG0283">
    <property type="taxonomic scope" value="Bacteria"/>
</dbReference>
<dbReference type="HOGENOM" id="CLU_707537_0_0_14"/>
<comment type="subcellular location">
    <subcellularLocation>
        <location evidence="8">Cytoplasm</location>
    </subcellularLocation>
</comment>
<evidence type="ECO:0000256" key="5">
    <source>
        <dbReference type="ARBA" id="ARBA00022840"/>
    </source>
</evidence>
<evidence type="ECO:0000256" key="7">
    <source>
        <dbReference type="ARBA" id="ARBA00048478"/>
    </source>
</evidence>
<feature type="domain" description="Cytidylate kinase" evidence="9">
    <location>
        <begin position="167"/>
        <end position="380"/>
    </location>
</feature>
<protein>
    <recommendedName>
        <fullName evidence="8">Cytidylate kinase</fullName>
        <shortName evidence="8">CK</shortName>
        <ecNumber evidence="8">2.7.4.25</ecNumber>
    </recommendedName>
    <alternativeName>
        <fullName evidence="8">Cytidine monophosphate kinase</fullName>
        <shortName evidence="8">CMP kinase</shortName>
    </alternativeName>
</protein>
<keyword evidence="4 8" id="KW-0418">Kinase</keyword>
<comment type="catalytic activity">
    <reaction evidence="7 8">
        <text>CMP + ATP = CDP + ADP</text>
        <dbReference type="Rhea" id="RHEA:11600"/>
        <dbReference type="ChEBI" id="CHEBI:30616"/>
        <dbReference type="ChEBI" id="CHEBI:58069"/>
        <dbReference type="ChEBI" id="CHEBI:60377"/>
        <dbReference type="ChEBI" id="CHEBI:456216"/>
        <dbReference type="EC" id="2.7.4.25"/>
    </reaction>
</comment>
<dbReference type="NCBIfam" id="TIGR00017">
    <property type="entry name" value="cmk"/>
    <property type="match status" value="1"/>
</dbReference>
<dbReference type="GO" id="GO:0005524">
    <property type="term" value="F:ATP binding"/>
    <property type="evidence" value="ECO:0007669"/>
    <property type="project" value="UniProtKB-UniRule"/>
</dbReference>
<dbReference type="GO" id="GO:0015949">
    <property type="term" value="P:nucleobase-containing small molecule interconversion"/>
    <property type="evidence" value="ECO:0007669"/>
    <property type="project" value="TreeGrafter"/>
</dbReference>
<keyword evidence="2 8" id="KW-0808">Transferase</keyword>
<dbReference type="InterPro" id="IPR027417">
    <property type="entry name" value="P-loop_NTPase"/>
</dbReference>
<dbReference type="KEGG" id="mmo:MMOB4840"/>
<dbReference type="SUPFAM" id="SSF52540">
    <property type="entry name" value="P-loop containing nucleoside triphosphate hydrolases"/>
    <property type="match status" value="2"/>
</dbReference>
<dbReference type="CDD" id="cd02020">
    <property type="entry name" value="CMPK"/>
    <property type="match status" value="1"/>
</dbReference>
<sequence length="390" mass="44804">MANTKKGIVKKIPTYFENKNENNQEFTNIINLVLNQYDNSNNLKLLGILTKSPKISESLSTYLKSNSFFSPLKEEKIKTVNLYDSKKIDFHIQEIKKNIETNYEDKTESFIKKLSSNKYIDDFISKWEEQENSKNINKNDIVKVSVQKIELVEDANLSSKSPTKINIAIDGPSGVGKSSISKLLSKKLNYTFIGTGKMYRAYALNVMENGINFENNPNVEDQVANLWSDDMIEYFSEDEILLNKKNVASFLNDNEIAKIASKIAKLQKIRSLLVEYQQKLAAKKGIIMEGRDITFKVLPNAELKIFLTASKEVRAKRRFDELKNTNSTITYTKILSEMEDRDYVDSTREIDPLQKTEDSIEIDTSSMTIEEVVQKIYDLAKVKEEELKNE</sequence>
<feature type="binding site" evidence="8">
    <location>
        <begin position="171"/>
        <end position="179"/>
    </location>
    <ligand>
        <name>ATP</name>
        <dbReference type="ChEBI" id="CHEBI:30616"/>
    </ligand>
</feature>
<keyword evidence="5 8" id="KW-0067">ATP-binding</keyword>
<dbReference type="GO" id="GO:0036431">
    <property type="term" value="F:dCMP kinase activity"/>
    <property type="evidence" value="ECO:0007669"/>
    <property type="project" value="InterPro"/>
</dbReference>
<dbReference type="PANTHER" id="PTHR21299">
    <property type="entry name" value="CYTIDYLATE KINASE/PANTOATE-BETA-ALANINE LIGASE"/>
    <property type="match status" value="1"/>
</dbReference>
<evidence type="ECO:0000259" key="9">
    <source>
        <dbReference type="Pfam" id="PF02224"/>
    </source>
</evidence>
<dbReference type="EC" id="2.7.4.25" evidence="8"/>
<evidence type="ECO:0000256" key="2">
    <source>
        <dbReference type="ARBA" id="ARBA00022679"/>
    </source>
</evidence>
<evidence type="ECO:0000313" key="10">
    <source>
        <dbReference type="EMBL" id="AAT27970.1"/>
    </source>
</evidence>
<evidence type="ECO:0000256" key="1">
    <source>
        <dbReference type="ARBA" id="ARBA00009427"/>
    </source>
</evidence>
<dbReference type="InterPro" id="IPR011994">
    <property type="entry name" value="Cytidylate_kinase_dom"/>
</dbReference>
<dbReference type="HAMAP" id="MF_00238">
    <property type="entry name" value="Cytidyl_kinase_type1"/>
    <property type="match status" value="1"/>
</dbReference>
<evidence type="ECO:0000313" key="11">
    <source>
        <dbReference type="Proteomes" id="UP000009072"/>
    </source>
</evidence>
<dbReference type="GO" id="GO:0006220">
    <property type="term" value="P:pyrimidine nucleotide metabolic process"/>
    <property type="evidence" value="ECO:0007669"/>
    <property type="project" value="UniProtKB-UniRule"/>
</dbReference>
<evidence type="ECO:0000256" key="8">
    <source>
        <dbReference type="HAMAP-Rule" id="MF_00238"/>
    </source>
</evidence>
<comment type="similarity">
    <text evidence="1 8">Belongs to the cytidylate kinase family. Type 1 subfamily.</text>
</comment>
<dbReference type="Proteomes" id="UP000009072">
    <property type="component" value="Chromosome"/>
</dbReference>
<organism evidence="10 11">
    <name type="scientific">Mycoplasma mobile (strain ATCC 43663 / 163K / NCTC 11711)</name>
    <name type="common">Mesomycoplasma mobile</name>
    <dbReference type="NCBI Taxonomy" id="267748"/>
    <lineage>
        <taxon>Bacteria</taxon>
        <taxon>Bacillati</taxon>
        <taxon>Mycoplasmatota</taxon>
        <taxon>Mycoplasmoidales</taxon>
        <taxon>Metamycoplasmataceae</taxon>
        <taxon>Mesomycoplasma</taxon>
    </lineage>
</organism>
<evidence type="ECO:0000256" key="4">
    <source>
        <dbReference type="ARBA" id="ARBA00022777"/>
    </source>
</evidence>
<dbReference type="InterPro" id="IPR003136">
    <property type="entry name" value="Cytidylate_kin"/>
</dbReference>
<dbReference type="Pfam" id="PF02224">
    <property type="entry name" value="Cytidylate_kin"/>
    <property type="match status" value="1"/>
</dbReference>
<comment type="catalytic activity">
    <reaction evidence="6 8">
        <text>dCMP + ATP = dCDP + ADP</text>
        <dbReference type="Rhea" id="RHEA:25094"/>
        <dbReference type="ChEBI" id="CHEBI:30616"/>
        <dbReference type="ChEBI" id="CHEBI:57566"/>
        <dbReference type="ChEBI" id="CHEBI:58593"/>
        <dbReference type="ChEBI" id="CHEBI:456216"/>
        <dbReference type="EC" id="2.7.4.25"/>
    </reaction>
</comment>
<dbReference type="STRING" id="267748.MMOB4840"/>